<evidence type="ECO:0000256" key="1">
    <source>
        <dbReference type="ARBA" id="ARBA00000085"/>
    </source>
</evidence>
<keyword evidence="5" id="KW-0597">Phosphoprotein</keyword>
<dbReference type="FunFam" id="1.10.287.130:FF:000001">
    <property type="entry name" value="Two-component sensor histidine kinase"/>
    <property type="match status" value="1"/>
</dbReference>
<evidence type="ECO:0000313" key="17">
    <source>
        <dbReference type="EMBL" id="MBR0598178.1"/>
    </source>
</evidence>
<comment type="subcellular location">
    <subcellularLocation>
        <location evidence="2">Cell membrane</location>
        <topology evidence="2">Multi-pass membrane protein</topology>
    </subcellularLocation>
</comment>
<dbReference type="PROSITE" id="PS50109">
    <property type="entry name" value="HIS_KIN"/>
    <property type="match status" value="1"/>
</dbReference>
<evidence type="ECO:0000256" key="6">
    <source>
        <dbReference type="ARBA" id="ARBA00022679"/>
    </source>
</evidence>
<feature type="domain" description="Histidine kinase" evidence="15">
    <location>
        <begin position="536"/>
        <end position="735"/>
    </location>
</feature>
<keyword evidence="4" id="KW-1003">Cell membrane</keyword>
<keyword evidence="9 17" id="KW-0418">Kinase</keyword>
<evidence type="ECO:0000256" key="10">
    <source>
        <dbReference type="ARBA" id="ARBA00022840"/>
    </source>
</evidence>
<keyword evidence="8" id="KW-0547">Nucleotide-binding</keyword>
<proteinExistence type="predicted"/>
<evidence type="ECO:0000256" key="14">
    <source>
        <dbReference type="SAM" id="Phobius"/>
    </source>
</evidence>
<dbReference type="InterPro" id="IPR003660">
    <property type="entry name" value="HAMP_dom"/>
</dbReference>
<dbReference type="GO" id="GO:0005886">
    <property type="term" value="C:plasma membrane"/>
    <property type="evidence" value="ECO:0007669"/>
    <property type="project" value="UniProtKB-SubCell"/>
</dbReference>
<dbReference type="PROSITE" id="PS50885">
    <property type="entry name" value="HAMP"/>
    <property type="match status" value="1"/>
</dbReference>
<dbReference type="GO" id="GO:0005524">
    <property type="term" value="F:ATP binding"/>
    <property type="evidence" value="ECO:0007669"/>
    <property type="project" value="UniProtKB-KW"/>
</dbReference>
<dbReference type="InterPro" id="IPR050398">
    <property type="entry name" value="HssS/ArlS-like"/>
</dbReference>
<evidence type="ECO:0000259" key="15">
    <source>
        <dbReference type="PROSITE" id="PS50109"/>
    </source>
</evidence>
<keyword evidence="18" id="KW-1185">Reference proteome</keyword>
<keyword evidence="10" id="KW-0067">ATP-binding</keyword>
<evidence type="ECO:0000313" key="18">
    <source>
        <dbReference type="Proteomes" id="UP000675664"/>
    </source>
</evidence>
<evidence type="ECO:0000256" key="2">
    <source>
        <dbReference type="ARBA" id="ARBA00004651"/>
    </source>
</evidence>
<evidence type="ECO:0000256" key="3">
    <source>
        <dbReference type="ARBA" id="ARBA00012438"/>
    </source>
</evidence>
<evidence type="ECO:0000259" key="16">
    <source>
        <dbReference type="PROSITE" id="PS50885"/>
    </source>
</evidence>
<evidence type="ECO:0000256" key="12">
    <source>
        <dbReference type="ARBA" id="ARBA00023012"/>
    </source>
</evidence>
<dbReference type="EMBL" id="JAGSND010000005">
    <property type="protein sequence ID" value="MBR0598178.1"/>
    <property type="molecule type" value="Genomic_DNA"/>
</dbReference>
<dbReference type="Pfam" id="PF00512">
    <property type="entry name" value="HisKA"/>
    <property type="match status" value="1"/>
</dbReference>
<dbReference type="InterPro" id="IPR003594">
    <property type="entry name" value="HATPase_dom"/>
</dbReference>
<dbReference type="SMART" id="SM00387">
    <property type="entry name" value="HATPase_c"/>
    <property type="match status" value="1"/>
</dbReference>
<dbReference type="SUPFAM" id="SSF47384">
    <property type="entry name" value="Homodimeric domain of signal transducing histidine kinase"/>
    <property type="match status" value="1"/>
</dbReference>
<dbReference type="SMART" id="SM00388">
    <property type="entry name" value="HisKA"/>
    <property type="match status" value="1"/>
</dbReference>
<organism evidence="17 18">
    <name type="scientific">Sinanaerobacter chloroacetimidivorans</name>
    <dbReference type="NCBI Taxonomy" id="2818044"/>
    <lineage>
        <taxon>Bacteria</taxon>
        <taxon>Bacillati</taxon>
        <taxon>Bacillota</taxon>
        <taxon>Clostridia</taxon>
        <taxon>Peptostreptococcales</taxon>
        <taxon>Anaerovoracaceae</taxon>
        <taxon>Sinanaerobacter</taxon>
    </lineage>
</organism>
<sequence length="761" mass="85260">MDIKLRSFPKQKIFTTAAFILCVVMFIGALSAGAVAIKAATEDEVFSGSVDELILYNHYYESASFQREYQMKLDNILYLIDRFKSEEYIKSGKTISDGRMEDAIRTLFYETTYSYEAYENVDNGYGETRTITIVGQNPSEKYGADFEVPSVRQSFMNDHQEEITRISESLIMDDLRAFRSYQKALKEIEGFSFYATDGVNVVTNLNTTESAIDSKQFTKDPAYFIYENDTLNKVPSSQEIPNTGMKYFDRNLEETLHAHYNEALKVYFSFDEHYLDEKEAAYAEARADILQWVPVVVICALLSLVSLVYLIVTTGRKNKNGEITVYKIDKLLTEIQLFIIGVLFIGGGLTFLNLCLEALRYGVYFGGYYYGFGGSIFVTIFLAAVVGLGSAGIGLAFILSCVRNLKSGRFLKNSVIYNAVYAVWYGVKALYYGGSLMRKVVLITLAICLLSATMVLAPVVAIVILALAPKWVKKFEEIEKGVNEVKSGNLTYKIPLQGEGELDVLAQGINEISEASNKAIQNELKNQRLKTDLISNVSHDLKTPLTSIITYIDLLKKEGLDCEDAPKYLEILDQKSSRLKKLTEDLFDAAKASSGAIPVRFEKVELLSLINQGLGEMGERIEASGLEFKITAEKEKYYVNADGLLLWRVVENLLSNVLKYALEGSRVYLNLKEQAGTNGKASMVILEMKNISKTELNIDSAELMERFKRGDESRTTEGSGLGLAIAKDLVRLQNGWFDIVIDGDLFKAIVMLDTYSDNPEN</sequence>
<keyword evidence="12" id="KW-0902">Two-component regulatory system</keyword>
<name>A0A8J8B104_9FIRM</name>
<feature type="domain" description="HAMP" evidence="16">
    <location>
        <begin position="476"/>
        <end position="521"/>
    </location>
</feature>
<dbReference type="Pfam" id="PF02518">
    <property type="entry name" value="HATPase_c"/>
    <property type="match status" value="1"/>
</dbReference>
<evidence type="ECO:0000256" key="4">
    <source>
        <dbReference type="ARBA" id="ARBA00022475"/>
    </source>
</evidence>
<gene>
    <name evidence="17" type="ORF">KCX82_09860</name>
</gene>
<reference evidence="17" key="2">
    <citation type="submission" date="2021-04" db="EMBL/GenBank/DDBJ databases">
        <authorList>
            <person name="Liu J."/>
        </authorList>
    </citation>
    <scope>NUCLEOTIDE SEQUENCE</scope>
    <source>
        <strain evidence="17">BAD-6</strain>
    </source>
</reference>
<keyword evidence="7 14" id="KW-0812">Transmembrane</keyword>
<feature type="transmembrane region" description="Helical" evidence="14">
    <location>
        <begin position="289"/>
        <end position="311"/>
    </location>
</feature>
<dbReference type="Proteomes" id="UP000675664">
    <property type="component" value="Unassembled WGS sequence"/>
</dbReference>
<dbReference type="EC" id="2.7.13.3" evidence="3"/>
<dbReference type="RefSeq" id="WP_227018302.1">
    <property type="nucleotide sequence ID" value="NZ_JAGSND010000005.1"/>
</dbReference>
<keyword evidence="6" id="KW-0808">Transferase</keyword>
<evidence type="ECO:0000256" key="5">
    <source>
        <dbReference type="ARBA" id="ARBA00022553"/>
    </source>
</evidence>
<dbReference type="AlphaFoldDB" id="A0A8J8B104"/>
<evidence type="ECO:0000256" key="9">
    <source>
        <dbReference type="ARBA" id="ARBA00022777"/>
    </source>
</evidence>
<dbReference type="PANTHER" id="PTHR45528:SF1">
    <property type="entry name" value="SENSOR HISTIDINE KINASE CPXA"/>
    <property type="match status" value="1"/>
</dbReference>
<dbReference type="CDD" id="cd06225">
    <property type="entry name" value="HAMP"/>
    <property type="match status" value="1"/>
</dbReference>
<protein>
    <recommendedName>
        <fullName evidence="3">histidine kinase</fullName>
        <ecNumber evidence="3">2.7.13.3</ecNumber>
    </recommendedName>
</protein>
<feature type="transmembrane region" description="Helical" evidence="14">
    <location>
        <begin position="440"/>
        <end position="468"/>
    </location>
</feature>
<dbReference type="Gene3D" id="6.10.340.10">
    <property type="match status" value="1"/>
</dbReference>
<dbReference type="Gene3D" id="3.30.565.10">
    <property type="entry name" value="Histidine kinase-like ATPase, C-terminal domain"/>
    <property type="match status" value="1"/>
</dbReference>
<evidence type="ECO:0000256" key="11">
    <source>
        <dbReference type="ARBA" id="ARBA00022989"/>
    </source>
</evidence>
<keyword evidence="11 14" id="KW-1133">Transmembrane helix</keyword>
<dbReference type="Gene3D" id="1.10.287.130">
    <property type="match status" value="1"/>
</dbReference>
<reference evidence="17" key="1">
    <citation type="submission" date="2021-04" db="EMBL/GenBank/DDBJ databases">
        <title>Sinoanaerobacter chloroacetimidivorans sp. nov., an obligate anaerobic bacterium isolated from anaerobic sludge.</title>
        <authorList>
            <person name="Bao Y."/>
        </authorList>
    </citation>
    <scope>NUCLEOTIDE SEQUENCE</scope>
    <source>
        <strain evidence="17">BAD-6</strain>
    </source>
</reference>
<dbReference type="InterPro" id="IPR036890">
    <property type="entry name" value="HATPase_C_sf"/>
</dbReference>
<dbReference type="PANTHER" id="PTHR45528">
    <property type="entry name" value="SENSOR HISTIDINE KINASE CPXA"/>
    <property type="match status" value="1"/>
</dbReference>
<dbReference type="CDD" id="cd00082">
    <property type="entry name" value="HisKA"/>
    <property type="match status" value="1"/>
</dbReference>
<dbReference type="GO" id="GO:0000155">
    <property type="term" value="F:phosphorelay sensor kinase activity"/>
    <property type="evidence" value="ECO:0007669"/>
    <property type="project" value="InterPro"/>
</dbReference>
<feature type="transmembrane region" description="Helical" evidence="14">
    <location>
        <begin position="331"/>
        <end position="352"/>
    </location>
</feature>
<evidence type="ECO:0000256" key="7">
    <source>
        <dbReference type="ARBA" id="ARBA00022692"/>
    </source>
</evidence>
<keyword evidence="13 14" id="KW-0472">Membrane</keyword>
<comment type="caution">
    <text evidence="17">The sequence shown here is derived from an EMBL/GenBank/DDBJ whole genome shotgun (WGS) entry which is preliminary data.</text>
</comment>
<comment type="catalytic activity">
    <reaction evidence="1">
        <text>ATP + protein L-histidine = ADP + protein N-phospho-L-histidine.</text>
        <dbReference type="EC" id="2.7.13.3"/>
    </reaction>
</comment>
<dbReference type="InterPro" id="IPR036097">
    <property type="entry name" value="HisK_dim/P_sf"/>
</dbReference>
<dbReference type="InterPro" id="IPR003661">
    <property type="entry name" value="HisK_dim/P_dom"/>
</dbReference>
<feature type="transmembrane region" description="Helical" evidence="14">
    <location>
        <begin position="372"/>
        <end position="402"/>
    </location>
</feature>
<dbReference type="InterPro" id="IPR005467">
    <property type="entry name" value="His_kinase_dom"/>
</dbReference>
<evidence type="ECO:0000256" key="8">
    <source>
        <dbReference type="ARBA" id="ARBA00022741"/>
    </source>
</evidence>
<dbReference type="SUPFAM" id="SSF55874">
    <property type="entry name" value="ATPase domain of HSP90 chaperone/DNA topoisomerase II/histidine kinase"/>
    <property type="match status" value="1"/>
</dbReference>
<evidence type="ECO:0000256" key="13">
    <source>
        <dbReference type="ARBA" id="ARBA00023136"/>
    </source>
</evidence>
<accession>A0A8J8B104</accession>
<feature type="transmembrane region" description="Helical" evidence="14">
    <location>
        <begin position="414"/>
        <end position="434"/>
    </location>
</feature>